<keyword evidence="4" id="KW-1185">Reference proteome</keyword>
<reference evidence="1 3" key="1">
    <citation type="journal article" date="2017" name="Front. Immunol.">
        <title>Complete Genome Sequence of Lactobacillus casei LC5, a Potential Probiotics for Atopic Dermatitis.</title>
        <authorList>
            <person name="Kang J."/>
            <person name="Chung W.H."/>
            <person name="Lim T.J."/>
            <person name="Whon T.W."/>
            <person name="Lim S."/>
            <person name="Nam Y.D."/>
        </authorList>
    </citation>
    <scope>NUCLEOTIDE SEQUENCE [LARGE SCALE GENOMIC DNA]</scope>
    <source>
        <strain evidence="1 3">LC5</strain>
    </source>
</reference>
<dbReference type="Proteomes" id="UP001303564">
    <property type="component" value="Chromosome"/>
</dbReference>
<dbReference type="AlphaFoldDB" id="A0AAN1KFE8"/>
<gene>
    <name evidence="1" type="ORF">BGL52_13290</name>
    <name evidence="2" type="ORF">RWA16_13055</name>
</gene>
<evidence type="ECO:0000313" key="1">
    <source>
        <dbReference type="EMBL" id="ARY92678.1"/>
    </source>
</evidence>
<reference evidence="2 4" key="2">
    <citation type="submission" date="2023-09" db="EMBL/GenBank/DDBJ databases">
        <title>Genomic characteristic of L. casei group strains isolated from clinical sources.</title>
        <authorList>
            <person name="Jarocki P."/>
        </authorList>
    </citation>
    <scope>NUCLEOTIDE SEQUENCE [LARGE SCALE GENOMIC DNA]</scope>
    <source>
        <strain evidence="2 4">LMG 24099</strain>
    </source>
</reference>
<protein>
    <submittedName>
        <fullName evidence="1">Uncharacterized protein</fullName>
    </submittedName>
</protein>
<name>A0AAN1KFE8_LACCA</name>
<evidence type="ECO:0000313" key="4">
    <source>
        <dbReference type="Proteomes" id="UP001303564"/>
    </source>
</evidence>
<proteinExistence type="predicted"/>
<dbReference type="Proteomes" id="UP000195609">
    <property type="component" value="Chromosome"/>
</dbReference>
<dbReference type="RefSeq" id="WP_087912990.1">
    <property type="nucleotide sequence ID" value="NZ_CP017065.1"/>
</dbReference>
<accession>A0AAN1KFE8</accession>
<evidence type="ECO:0000313" key="3">
    <source>
        <dbReference type="Proteomes" id="UP000195609"/>
    </source>
</evidence>
<organism evidence="1 3">
    <name type="scientific">Lacticaseibacillus casei</name>
    <name type="common">Lactobacillus casei</name>
    <dbReference type="NCBI Taxonomy" id="1582"/>
    <lineage>
        <taxon>Bacteria</taxon>
        <taxon>Bacillati</taxon>
        <taxon>Bacillota</taxon>
        <taxon>Bacilli</taxon>
        <taxon>Lactobacillales</taxon>
        <taxon>Lactobacillaceae</taxon>
        <taxon>Lacticaseibacillus</taxon>
    </lineage>
</organism>
<dbReference type="EMBL" id="CP017065">
    <property type="protein sequence ID" value="ARY92678.1"/>
    <property type="molecule type" value="Genomic_DNA"/>
</dbReference>
<sequence>MTQPNDKVPIQMVNRDGASVVVKPKLGAKVKLKEAEVLFYNGIDKVMARIILQELMAHDLQPVQS</sequence>
<dbReference type="EMBL" id="CP136128">
    <property type="protein sequence ID" value="WNX27311.1"/>
    <property type="molecule type" value="Genomic_DNA"/>
</dbReference>
<evidence type="ECO:0000313" key="2">
    <source>
        <dbReference type="EMBL" id="WNX27311.1"/>
    </source>
</evidence>